<accession>A0AAE0DZM1</accession>
<evidence type="ECO:0000313" key="3">
    <source>
        <dbReference type="Proteomes" id="UP001281410"/>
    </source>
</evidence>
<reference evidence="2" key="1">
    <citation type="journal article" date="2023" name="Plant J.">
        <title>Genome sequences and population genomics provide insights into the demographic history, inbreeding, and mutation load of two 'living fossil' tree species of Dipteronia.</title>
        <authorList>
            <person name="Feng Y."/>
            <person name="Comes H.P."/>
            <person name="Chen J."/>
            <person name="Zhu S."/>
            <person name="Lu R."/>
            <person name="Zhang X."/>
            <person name="Li P."/>
            <person name="Qiu J."/>
            <person name="Olsen K.M."/>
            <person name="Qiu Y."/>
        </authorList>
    </citation>
    <scope>NUCLEOTIDE SEQUENCE</scope>
    <source>
        <strain evidence="2">NBL</strain>
    </source>
</reference>
<dbReference type="EMBL" id="JANJYJ010000007">
    <property type="protein sequence ID" value="KAK3198549.1"/>
    <property type="molecule type" value="Genomic_DNA"/>
</dbReference>
<sequence>MSDFSTKSYSLTSSTTNGLDLTLAYMASRAETSTRTYESPDESSTGPTPIVEEPSEILPNQPRQDAKSEQYLEAILREFVSRFISSLRDWYQALREYRQLQLVRSQSTSHAMGILFREFFGDPDQYYKQARHEYFDMRCYSLKRKDVEFHYKRMSGRYHILGGINDQSLKHVIPLILIATSASSSATSSSSPIMDYPPELLSQIPSGQQPSLQQLQDFTRSYLPIYLSEVKQQGCRHSLSNSSKPYLDSFLMPPIYYFSPQVLWFLLCLSILYHHAIVFPLQATYAIIHASSHDSSLFLTFLQWFSPLSTWNSELTKLIGQYNLWKLDTDSAASSPASGFYTGLTDTTLISDLFGLPTSVMSGTPHITTIPPTLGIYSLKAISILFRLWVPFVGEKLLRD</sequence>
<gene>
    <name evidence="2" type="ORF">Dsin_021964</name>
</gene>
<feature type="region of interest" description="Disordered" evidence="1">
    <location>
        <begin position="32"/>
        <end position="64"/>
    </location>
</feature>
<name>A0AAE0DZM1_9ROSI</name>
<feature type="compositionally biased region" description="Polar residues" evidence="1">
    <location>
        <begin position="32"/>
        <end position="47"/>
    </location>
</feature>
<dbReference type="PANTHER" id="PTHR48435">
    <property type="entry name" value="POLYPROTEIN"/>
    <property type="match status" value="1"/>
</dbReference>
<evidence type="ECO:0000256" key="1">
    <source>
        <dbReference type="SAM" id="MobiDB-lite"/>
    </source>
</evidence>
<keyword evidence="3" id="KW-1185">Reference proteome</keyword>
<proteinExistence type="predicted"/>
<protein>
    <submittedName>
        <fullName evidence="2">Uncharacterized protein</fullName>
    </submittedName>
</protein>
<dbReference type="InterPro" id="IPR053098">
    <property type="entry name" value="Petuviruses_polyprotein"/>
</dbReference>
<evidence type="ECO:0000313" key="2">
    <source>
        <dbReference type="EMBL" id="KAK3198549.1"/>
    </source>
</evidence>
<dbReference type="PANTHER" id="PTHR48435:SF1">
    <property type="entry name" value="POLYPROTEIN"/>
    <property type="match status" value="1"/>
</dbReference>
<dbReference type="AlphaFoldDB" id="A0AAE0DZM1"/>
<dbReference type="Proteomes" id="UP001281410">
    <property type="component" value="Unassembled WGS sequence"/>
</dbReference>
<organism evidence="2 3">
    <name type="scientific">Dipteronia sinensis</name>
    <dbReference type="NCBI Taxonomy" id="43782"/>
    <lineage>
        <taxon>Eukaryota</taxon>
        <taxon>Viridiplantae</taxon>
        <taxon>Streptophyta</taxon>
        <taxon>Embryophyta</taxon>
        <taxon>Tracheophyta</taxon>
        <taxon>Spermatophyta</taxon>
        <taxon>Magnoliopsida</taxon>
        <taxon>eudicotyledons</taxon>
        <taxon>Gunneridae</taxon>
        <taxon>Pentapetalae</taxon>
        <taxon>rosids</taxon>
        <taxon>malvids</taxon>
        <taxon>Sapindales</taxon>
        <taxon>Sapindaceae</taxon>
        <taxon>Hippocastanoideae</taxon>
        <taxon>Acereae</taxon>
        <taxon>Dipteronia</taxon>
    </lineage>
</organism>
<comment type="caution">
    <text evidence="2">The sequence shown here is derived from an EMBL/GenBank/DDBJ whole genome shotgun (WGS) entry which is preliminary data.</text>
</comment>